<accession>A0A511AXR1</accession>
<dbReference type="InterPro" id="IPR000944">
    <property type="entry name" value="Tscrpt_reg_Rrf2"/>
</dbReference>
<evidence type="ECO:0000313" key="2">
    <source>
        <dbReference type="Proteomes" id="UP000321230"/>
    </source>
</evidence>
<dbReference type="Pfam" id="PF02082">
    <property type="entry name" value="Rrf2"/>
    <property type="match status" value="1"/>
</dbReference>
<evidence type="ECO:0000313" key="1">
    <source>
        <dbReference type="EMBL" id="GEK92946.1"/>
    </source>
</evidence>
<dbReference type="InterPro" id="IPR036388">
    <property type="entry name" value="WH-like_DNA-bd_sf"/>
</dbReference>
<proteinExistence type="predicted"/>
<protein>
    <submittedName>
        <fullName evidence="1">Rrf2 family transcriptional regulator</fullName>
    </submittedName>
</protein>
<comment type="caution">
    <text evidence="1">The sequence shown here is derived from an EMBL/GenBank/DDBJ whole genome shotgun (WGS) entry which is preliminary data.</text>
</comment>
<dbReference type="PANTHER" id="PTHR33221">
    <property type="entry name" value="WINGED HELIX-TURN-HELIX TRANSCRIPTIONAL REGULATOR, RRF2 FAMILY"/>
    <property type="match status" value="1"/>
</dbReference>
<dbReference type="PROSITE" id="PS51197">
    <property type="entry name" value="HTH_RRF2_2"/>
    <property type="match status" value="1"/>
</dbReference>
<dbReference type="AlphaFoldDB" id="A0A511AXR1"/>
<dbReference type="InterPro" id="IPR036390">
    <property type="entry name" value="WH_DNA-bd_sf"/>
</dbReference>
<keyword evidence="2" id="KW-1185">Reference proteome</keyword>
<sequence>MLHVLVHMAQASEPVTSETLAGLIKTNPVVIRRIMGGLRNKGYVRSDKGHGGGWTIAQDLSTVTLLDVYLALGSPDLFALGNRTEAPRCFVEQAVNAALNDTFQEAEALLLNRLGTITLAALSEDFHSRARSADRRCRAESHAAHALPTRTC</sequence>
<organism evidence="1 2">
    <name type="scientific">Gluconobacter wancherniae NBRC 103581</name>
    <dbReference type="NCBI Taxonomy" id="656744"/>
    <lineage>
        <taxon>Bacteria</taxon>
        <taxon>Pseudomonadati</taxon>
        <taxon>Pseudomonadota</taxon>
        <taxon>Alphaproteobacteria</taxon>
        <taxon>Acetobacterales</taxon>
        <taxon>Acetobacteraceae</taxon>
        <taxon>Gluconobacter</taxon>
    </lineage>
</organism>
<dbReference type="EMBL" id="BJUZ01000001">
    <property type="protein sequence ID" value="GEK92946.1"/>
    <property type="molecule type" value="Genomic_DNA"/>
</dbReference>
<reference evidence="1 2" key="1">
    <citation type="submission" date="2019-07" db="EMBL/GenBank/DDBJ databases">
        <title>Whole genome shotgun sequence of Gluconobacter wancherniae NBRC 103581.</title>
        <authorList>
            <person name="Hosoyama A."/>
            <person name="Uohara A."/>
            <person name="Ohji S."/>
            <person name="Ichikawa N."/>
        </authorList>
    </citation>
    <scope>NUCLEOTIDE SEQUENCE [LARGE SCALE GENOMIC DNA]</scope>
    <source>
        <strain evidence="1 2">NBRC 103581</strain>
    </source>
</reference>
<dbReference type="Proteomes" id="UP000321230">
    <property type="component" value="Unassembled WGS sequence"/>
</dbReference>
<dbReference type="GO" id="GO:0005829">
    <property type="term" value="C:cytosol"/>
    <property type="evidence" value="ECO:0007669"/>
    <property type="project" value="TreeGrafter"/>
</dbReference>
<dbReference type="Gene3D" id="1.10.10.10">
    <property type="entry name" value="Winged helix-like DNA-binding domain superfamily/Winged helix DNA-binding domain"/>
    <property type="match status" value="1"/>
</dbReference>
<name>A0A511AXR1_9PROT</name>
<gene>
    <name evidence="1" type="ORF">GWA01_07160</name>
</gene>
<dbReference type="GO" id="GO:0003700">
    <property type="term" value="F:DNA-binding transcription factor activity"/>
    <property type="evidence" value="ECO:0007669"/>
    <property type="project" value="TreeGrafter"/>
</dbReference>
<dbReference type="SUPFAM" id="SSF46785">
    <property type="entry name" value="Winged helix' DNA-binding domain"/>
    <property type="match status" value="1"/>
</dbReference>
<dbReference type="PANTHER" id="PTHR33221:SF15">
    <property type="entry name" value="HTH-TYPE TRANSCRIPTIONAL REGULATOR YWGB-RELATED"/>
    <property type="match status" value="1"/>
</dbReference>